<dbReference type="GO" id="GO:0016491">
    <property type="term" value="F:oxidoreductase activity"/>
    <property type="evidence" value="ECO:0007669"/>
    <property type="project" value="UniProtKB-KW"/>
</dbReference>
<evidence type="ECO:0000256" key="2">
    <source>
        <dbReference type="ARBA" id="ARBA00005979"/>
    </source>
</evidence>
<keyword evidence="3" id="KW-0285">Flavoprotein</keyword>
<dbReference type="AlphaFoldDB" id="A0AA41VPG3"/>
<dbReference type="SUPFAM" id="SSF51395">
    <property type="entry name" value="FMN-linked oxidoreductases"/>
    <property type="match status" value="1"/>
</dbReference>
<dbReference type="Proteomes" id="UP001177140">
    <property type="component" value="Unassembled WGS sequence"/>
</dbReference>
<comment type="cofactor">
    <cofactor evidence="1">
        <name>FMN</name>
        <dbReference type="ChEBI" id="CHEBI:58210"/>
    </cofactor>
</comment>
<dbReference type="GO" id="GO:0010181">
    <property type="term" value="F:FMN binding"/>
    <property type="evidence" value="ECO:0007669"/>
    <property type="project" value="InterPro"/>
</dbReference>
<dbReference type="PANTHER" id="PTHR22893:SF91">
    <property type="entry name" value="NADPH DEHYDROGENASE 2-RELATED"/>
    <property type="match status" value="1"/>
</dbReference>
<dbReference type="InterPro" id="IPR045247">
    <property type="entry name" value="Oye-like"/>
</dbReference>
<protein>
    <recommendedName>
        <fullName evidence="8">NADH:flavin oxidoreductase/NADH oxidase N-terminal domain-containing protein</fullName>
    </recommendedName>
</protein>
<keyword evidence="5" id="KW-0521">NADP</keyword>
<name>A0AA41VPG3_PAPNU</name>
<evidence type="ECO:0000256" key="6">
    <source>
        <dbReference type="ARBA" id="ARBA00023002"/>
    </source>
</evidence>
<dbReference type="EMBL" id="JAJJMA010265533">
    <property type="protein sequence ID" value="MCL7045071.1"/>
    <property type="molecule type" value="Genomic_DNA"/>
</dbReference>
<evidence type="ECO:0000256" key="5">
    <source>
        <dbReference type="ARBA" id="ARBA00022857"/>
    </source>
</evidence>
<dbReference type="PANTHER" id="PTHR22893">
    <property type="entry name" value="NADH OXIDOREDUCTASE-RELATED"/>
    <property type="match status" value="1"/>
</dbReference>
<feature type="domain" description="NADH:flavin oxidoreductase/NADH oxidase N-terminal" evidence="8">
    <location>
        <begin position="6"/>
        <end position="334"/>
    </location>
</feature>
<sequence length="366" mass="41127">MERQPLMSPYKMGRFQLAHRVVLAPLGRLRSKNYLAQPHAILYYSQRTTNGGFLISEATLISGTGIGYTTTPGIWTMEQVEAWKPIVKAIHEKGGIFFCQLWHPGRVLDDDDYQPNGQAPISSTDKRVEPENGQPDPRDCAFPRRLGVDEIPQVINDYRLAARNSIEAGFDGVEIHGAHGYLIDQFMKDQVNDRTDEYGGSIEKRCRFALEVVAAVAQEVGPDRVGMRLSPFANYMDSADSNPEALGLYMAESLNKYEIAYLHVVEPRMITAEDASETPYSPLPMRLAFKKSFIVAGAYTRIEGNKAINEDRADLVAFGRLFIANPDLPRRFELDAHLNKYVRATFAIPDPVVGYTDYPFLDETKI</sequence>
<dbReference type="InterPro" id="IPR001155">
    <property type="entry name" value="OxRdtase_FMN_N"/>
</dbReference>
<comment type="caution">
    <text evidence="9">The sequence shown here is derived from an EMBL/GenBank/DDBJ whole genome shotgun (WGS) entry which is preliminary data.</text>
</comment>
<dbReference type="FunFam" id="3.20.20.70:FF:000073">
    <property type="entry name" value="12-oxophytodienoate reductase 3"/>
    <property type="match status" value="1"/>
</dbReference>
<organism evidence="9 10">
    <name type="scientific">Papaver nudicaule</name>
    <name type="common">Iceland poppy</name>
    <dbReference type="NCBI Taxonomy" id="74823"/>
    <lineage>
        <taxon>Eukaryota</taxon>
        <taxon>Viridiplantae</taxon>
        <taxon>Streptophyta</taxon>
        <taxon>Embryophyta</taxon>
        <taxon>Tracheophyta</taxon>
        <taxon>Spermatophyta</taxon>
        <taxon>Magnoliopsida</taxon>
        <taxon>Ranunculales</taxon>
        <taxon>Papaveraceae</taxon>
        <taxon>Papaveroideae</taxon>
        <taxon>Papaver</taxon>
    </lineage>
</organism>
<keyword evidence="4" id="KW-0288">FMN</keyword>
<dbReference type="Gene3D" id="3.20.20.70">
    <property type="entry name" value="Aldolase class I"/>
    <property type="match status" value="1"/>
</dbReference>
<comment type="similarity">
    <text evidence="2">Belongs to the NADH:flavin oxidoreductase/NADH oxidase family.</text>
</comment>
<feature type="region of interest" description="Disordered" evidence="7">
    <location>
        <begin position="112"/>
        <end position="139"/>
    </location>
</feature>
<dbReference type="Pfam" id="PF00724">
    <property type="entry name" value="Oxidored_FMN"/>
    <property type="match status" value="1"/>
</dbReference>
<keyword evidence="6" id="KW-0560">Oxidoreductase</keyword>
<evidence type="ECO:0000256" key="1">
    <source>
        <dbReference type="ARBA" id="ARBA00001917"/>
    </source>
</evidence>
<dbReference type="CDD" id="cd02933">
    <property type="entry name" value="OYE_like_FMN"/>
    <property type="match status" value="1"/>
</dbReference>
<accession>A0AA41VPG3</accession>
<evidence type="ECO:0000313" key="9">
    <source>
        <dbReference type="EMBL" id="MCL7045071.1"/>
    </source>
</evidence>
<gene>
    <name evidence="9" type="ORF">MKW94_016551</name>
</gene>
<feature type="compositionally biased region" description="Basic and acidic residues" evidence="7">
    <location>
        <begin position="124"/>
        <end position="139"/>
    </location>
</feature>
<dbReference type="InterPro" id="IPR013785">
    <property type="entry name" value="Aldolase_TIM"/>
</dbReference>
<keyword evidence="10" id="KW-1185">Reference proteome</keyword>
<reference evidence="9" key="1">
    <citation type="submission" date="2022-03" db="EMBL/GenBank/DDBJ databases">
        <title>A functionally conserved STORR gene fusion in Papaver species that diverged 16.8 million years ago.</title>
        <authorList>
            <person name="Catania T."/>
        </authorList>
    </citation>
    <scope>NUCLEOTIDE SEQUENCE</scope>
    <source>
        <strain evidence="9">S-191538</strain>
    </source>
</reference>
<evidence type="ECO:0000256" key="3">
    <source>
        <dbReference type="ARBA" id="ARBA00022630"/>
    </source>
</evidence>
<proteinExistence type="inferred from homology"/>
<evidence type="ECO:0000259" key="8">
    <source>
        <dbReference type="Pfam" id="PF00724"/>
    </source>
</evidence>
<evidence type="ECO:0000256" key="4">
    <source>
        <dbReference type="ARBA" id="ARBA00022643"/>
    </source>
</evidence>
<evidence type="ECO:0000313" key="10">
    <source>
        <dbReference type="Proteomes" id="UP001177140"/>
    </source>
</evidence>
<evidence type="ECO:0000256" key="7">
    <source>
        <dbReference type="SAM" id="MobiDB-lite"/>
    </source>
</evidence>